<dbReference type="PANTHER" id="PTHR12526:SF630">
    <property type="entry name" value="GLYCOSYLTRANSFERASE"/>
    <property type="match status" value="1"/>
</dbReference>
<keyword evidence="2" id="KW-0808">Transferase</keyword>
<dbReference type="GeneID" id="78006055"/>
<dbReference type="OrthoDB" id="9813638at2"/>
<proteinExistence type="predicted"/>
<dbReference type="CDD" id="cd03811">
    <property type="entry name" value="GT4_GT28_WabH-like"/>
    <property type="match status" value="1"/>
</dbReference>
<accession>A0A845F711</accession>
<name>A0A845F711_9BACI</name>
<gene>
    <name evidence="2" type="ORF">GLW00_03570</name>
</gene>
<dbReference type="PANTHER" id="PTHR12526">
    <property type="entry name" value="GLYCOSYLTRANSFERASE"/>
    <property type="match status" value="1"/>
</dbReference>
<dbReference type="AlphaFoldDB" id="A0A845F711"/>
<dbReference type="Proteomes" id="UP000450457">
    <property type="component" value="Unassembled WGS sequence"/>
</dbReference>
<evidence type="ECO:0000313" key="3">
    <source>
        <dbReference type="Proteomes" id="UP000450457"/>
    </source>
</evidence>
<protein>
    <submittedName>
        <fullName evidence="2">Glycosyltransferase</fullName>
    </submittedName>
</protein>
<feature type="domain" description="Glycosyl transferase family 1" evidence="1">
    <location>
        <begin position="216"/>
        <end position="379"/>
    </location>
</feature>
<reference evidence="2 3" key="1">
    <citation type="submission" date="2019-11" db="EMBL/GenBank/DDBJ databases">
        <title>Genome sequences of 17 halophilic strains isolated from different environments.</title>
        <authorList>
            <person name="Furrow R.E."/>
        </authorList>
    </citation>
    <scope>NUCLEOTIDE SEQUENCE [LARGE SCALE GENOMIC DNA]</scope>
    <source>
        <strain evidence="2 3">SL-4</strain>
    </source>
</reference>
<dbReference type="GO" id="GO:0016757">
    <property type="term" value="F:glycosyltransferase activity"/>
    <property type="evidence" value="ECO:0007669"/>
    <property type="project" value="InterPro"/>
</dbReference>
<dbReference type="EMBL" id="WMFA01000001">
    <property type="protein sequence ID" value="MYL69913.1"/>
    <property type="molecule type" value="Genomic_DNA"/>
</dbReference>
<sequence length="398" mass="45760">MKSKLLFVMPSMHCGGAEKSLISLLESLDYSKYDVDLLLFKREGAFLSKVPSEINILEAPQDYTYFDMPIKRALQSFLKENKFHLIFPRIHAGYLFKTEKNRARCDQKVWPHLSKALGTLDKEYDAAIGYLERSPIYFIIEKVNAHKKIGWIHTHYTNSGMDKMIDHPYFKELDHIVTVSDECKNSLALQFNPLLSKITVINNIVSPDIIKKMASESFKDLQINKSTLNIITVARLCHVKGIDLAIEACKRLVEKGVSIKWHVIGTGSMEENVEYEKMVKELNLEDSFVFLGIKENPYPYLRMADIYVQPSRYEGKSIAIEEAKILAKPILITNFNSSRDQIKNGYNGMVVDVTGNDIAQGIYRLFKDEQLREEYIKNLNKESLGNEREVDKLYQILA</sequence>
<evidence type="ECO:0000259" key="1">
    <source>
        <dbReference type="Pfam" id="PF00534"/>
    </source>
</evidence>
<dbReference type="Gene3D" id="3.40.50.2000">
    <property type="entry name" value="Glycogen Phosphorylase B"/>
    <property type="match status" value="2"/>
</dbReference>
<comment type="caution">
    <text evidence="2">The sequence shown here is derived from an EMBL/GenBank/DDBJ whole genome shotgun (WGS) entry which is preliminary data.</text>
</comment>
<organism evidence="2 3">
    <name type="scientific">Halobacillus litoralis</name>
    <dbReference type="NCBI Taxonomy" id="45668"/>
    <lineage>
        <taxon>Bacteria</taxon>
        <taxon>Bacillati</taxon>
        <taxon>Bacillota</taxon>
        <taxon>Bacilli</taxon>
        <taxon>Bacillales</taxon>
        <taxon>Bacillaceae</taxon>
        <taxon>Halobacillus</taxon>
    </lineage>
</organism>
<dbReference type="SUPFAM" id="SSF53756">
    <property type="entry name" value="UDP-Glycosyltransferase/glycogen phosphorylase"/>
    <property type="match status" value="1"/>
</dbReference>
<evidence type="ECO:0000313" key="2">
    <source>
        <dbReference type="EMBL" id="MYL69913.1"/>
    </source>
</evidence>
<dbReference type="RefSeq" id="WP_160911284.1">
    <property type="nucleotide sequence ID" value="NZ_WMFA01000001.1"/>
</dbReference>
<dbReference type="Pfam" id="PF00534">
    <property type="entry name" value="Glycos_transf_1"/>
    <property type="match status" value="1"/>
</dbReference>
<dbReference type="InterPro" id="IPR001296">
    <property type="entry name" value="Glyco_trans_1"/>
</dbReference>